<dbReference type="OrthoDB" id="10595212at2759"/>
<reference evidence="2" key="1">
    <citation type="submission" date="2021-02" db="EMBL/GenBank/DDBJ databases">
        <authorList>
            <person name="Nowell W R."/>
        </authorList>
    </citation>
    <scope>NUCLEOTIDE SEQUENCE</scope>
</reference>
<dbReference type="AlphaFoldDB" id="A0A815XLP3"/>
<proteinExistence type="predicted"/>
<dbReference type="Proteomes" id="UP000663852">
    <property type="component" value="Unassembled WGS sequence"/>
</dbReference>
<keyword evidence="1" id="KW-1133">Transmembrane helix</keyword>
<organism evidence="2 3">
    <name type="scientific">Adineta ricciae</name>
    <name type="common">Rotifer</name>
    <dbReference type="NCBI Taxonomy" id="249248"/>
    <lineage>
        <taxon>Eukaryota</taxon>
        <taxon>Metazoa</taxon>
        <taxon>Spiralia</taxon>
        <taxon>Gnathifera</taxon>
        <taxon>Rotifera</taxon>
        <taxon>Eurotatoria</taxon>
        <taxon>Bdelloidea</taxon>
        <taxon>Adinetida</taxon>
        <taxon>Adinetidae</taxon>
        <taxon>Adineta</taxon>
    </lineage>
</organism>
<sequence>MLLNIMYYDLSTEAKTSNGTDSASLAFGPLYISPQQIGIGIMVELFSVVPSLLIVQLFRRIRPRQQVSALRQALYELKPSAQMFVYISS</sequence>
<evidence type="ECO:0000256" key="1">
    <source>
        <dbReference type="SAM" id="Phobius"/>
    </source>
</evidence>
<comment type="caution">
    <text evidence="2">The sequence shown here is derived from an EMBL/GenBank/DDBJ whole genome shotgun (WGS) entry which is preliminary data.</text>
</comment>
<accession>A0A815XLP3</accession>
<evidence type="ECO:0000313" key="3">
    <source>
        <dbReference type="Proteomes" id="UP000663852"/>
    </source>
</evidence>
<gene>
    <name evidence="2" type="ORF">EDS130_LOCUS46469</name>
</gene>
<name>A0A815XLP3_ADIRI</name>
<protein>
    <submittedName>
        <fullName evidence="2">Uncharacterized protein</fullName>
    </submittedName>
</protein>
<keyword evidence="1" id="KW-0472">Membrane</keyword>
<feature type="transmembrane region" description="Helical" evidence="1">
    <location>
        <begin position="37"/>
        <end position="58"/>
    </location>
</feature>
<evidence type="ECO:0000313" key="2">
    <source>
        <dbReference type="EMBL" id="CAF1558986.1"/>
    </source>
</evidence>
<dbReference type="EMBL" id="CAJNOJ010002313">
    <property type="protein sequence ID" value="CAF1558986.1"/>
    <property type="molecule type" value="Genomic_DNA"/>
</dbReference>
<keyword evidence="1" id="KW-0812">Transmembrane</keyword>